<gene>
    <name evidence="1" type="ORF">DFP72DRAFT_753783</name>
</gene>
<dbReference type="OrthoDB" id="2985334at2759"/>
<feature type="non-terminal residue" evidence="1">
    <location>
        <position position="98"/>
    </location>
</feature>
<keyword evidence="2" id="KW-1185">Reference proteome</keyword>
<accession>A0A8H6LZK4</accession>
<proteinExistence type="predicted"/>
<sequence>RLNLLHGRKEEDGSGNEVVEVRKLRHYLRVYNPGHRKALARVMLSDHRLVTRVRRYTGTEAEQVCRFCGGAVESVEHVWLECEGCVELVEKREEYVRQ</sequence>
<feature type="non-terminal residue" evidence="1">
    <location>
        <position position="1"/>
    </location>
</feature>
<evidence type="ECO:0000313" key="2">
    <source>
        <dbReference type="Proteomes" id="UP000521943"/>
    </source>
</evidence>
<reference evidence="1 2" key="1">
    <citation type="submission" date="2020-07" db="EMBL/GenBank/DDBJ databases">
        <title>Comparative genomics of pyrophilous fungi reveals a link between fire events and developmental genes.</title>
        <authorList>
            <consortium name="DOE Joint Genome Institute"/>
            <person name="Steindorff A.S."/>
            <person name="Carver A."/>
            <person name="Calhoun S."/>
            <person name="Stillman K."/>
            <person name="Liu H."/>
            <person name="Lipzen A."/>
            <person name="Pangilinan J."/>
            <person name="Labutti K."/>
            <person name="Bruns T.D."/>
            <person name="Grigoriev I.V."/>
        </authorList>
    </citation>
    <scope>NUCLEOTIDE SEQUENCE [LARGE SCALE GENOMIC DNA]</scope>
    <source>
        <strain evidence="1 2">CBS 144469</strain>
    </source>
</reference>
<dbReference type="Proteomes" id="UP000521943">
    <property type="component" value="Unassembled WGS sequence"/>
</dbReference>
<dbReference type="AlphaFoldDB" id="A0A8H6LZK4"/>
<organism evidence="1 2">
    <name type="scientific">Ephemerocybe angulata</name>
    <dbReference type="NCBI Taxonomy" id="980116"/>
    <lineage>
        <taxon>Eukaryota</taxon>
        <taxon>Fungi</taxon>
        <taxon>Dikarya</taxon>
        <taxon>Basidiomycota</taxon>
        <taxon>Agaricomycotina</taxon>
        <taxon>Agaricomycetes</taxon>
        <taxon>Agaricomycetidae</taxon>
        <taxon>Agaricales</taxon>
        <taxon>Agaricineae</taxon>
        <taxon>Psathyrellaceae</taxon>
        <taxon>Ephemerocybe</taxon>
    </lineage>
</organism>
<protein>
    <submittedName>
        <fullName evidence="1">Uncharacterized protein</fullName>
    </submittedName>
</protein>
<comment type="caution">
    <text evidence="1">The sequence shown here is derived from an EMBL/GenBank/DDBJ whole genome shotgun (WGS) entry which is preliminary data.</text>
</comment>
<name>A0A8H6LZK4_9AGAR</name>
<dbReference type="EMBL" id="JACGCI010000068">
    <property type="protein sequence ID" value="KAF6748775.1"/>
    <property type="molecule type" value="Genomic_DNA"/>
</dbReference>
<evidence type="ECO:0000313" key="1">
    <source>
        <dbReference type="EMBL" id="KAF6748775.1"/>
    </source>
</evidence>